<protein>
    <submittedName>
        <fullName evidence="1">N-formylglutamate amidohydrolase</fullName>
    </submittedName>
</protein>
<dbReference type="SUPFAM" id="SSF53187">
    <property type="entry name" value="Zn-dependent exopeptidases"/>
    <property type="match status" value="1"/>
</dbReference>
<proteinExistence type="predicted"/>
<dbReference type="Gene3D" id="3.40.630.40">
    <property type="entry name" value="Zn-dependent exopeptidases"/>
    <property type="match status" value="1"/>
</dbReference>
<keyword evidence="2" id="KW-1185">Reference proteome</keyword>
<comment type="caution">
    <text evidence="1">The sequence shown here is derived from an EMBL/GenBank/DDBJ whole genome shotgun (WGS) entry which is preliminary data.</text>
</comment>
<name>A0ABU4APH4_9HYPH</name>
<sequence>MSLHTSVGENGRLLSSLDPNPVTIINQESSFPVLLVCEHAGKTVPAALNGLGLSDDAREAHIGWDIGAAAVTRLMAEQLGAPAVFQSYSRLVIDCNRPPEAPDAMPEVSDGVIVPGNRSLSEEARAHRTREIFEPFNAAVTMMREAPHCRAILSIHSFNPQLQDGVPRPWEISFLYRKDVRTSERLRKLVLENAPDMTVGMNEPYTIDDESDWFVPRHGELSGLPHSLIEIRNDLISDAVGQAQWAKLMTAVVHRFVTELQEWN</sequence>
<dbReference type="PIRSF" id="PIRSF029730">
    <property type="entry name" value="UCP029730"/>
    <property type="match status" value="1"/>
</dbReference>
<evidence type="ECO:0000313" key="1">
    <source>
        <dbReference type="EMBL" id="MDV6228124.1"/>
    </source>
</evidence>
<gene>
    <name evidence="1" type="ORF">R2G56_17650</name>
</gene>
<dbReference type="Pfam" id="PF05013">
    <property type="entry name" value="FGase"/>
    <property type="match status" value="1"/>
</dbReference>
<dbReference type="Proteomes" id="UP001185659">
    <property type="component" value="Unassembled WGS sequence"/>
</dbReference>
<organism evidence="1 2">
    <name type="scientific">Nitratireductor aquimarinus</name>
    <dbReference type="NCBI Taxonomy" id="889300"/>
    <lineage>
        <taxon>Bacteria</taxon>
        <taxon>Pseudomonadati</taxon>
        <taxon>Pseudomonadota</taxon>
        <taxon>Alphaproteobacteria</taxon>
        <taxon>Hyphomicrobiales</taxon>
        <taxon>Phyllobacteriaceae</taxon>
        <taxon>Nitratireductor</taxon>
    </lineage>
</organism>
<accession>A0ABU4APH4</accession>
<reference evidence="1 2" key="1">
    <citation type="submission" date="2023-10" db="EMBL/GenBank/DDBJ databases">
        <authorList>
            <person name="Venkata Ramana C."/>
            <person name="Sasikala C."/>
            <person name="Dhurka M."/>
        </authorList>
    </citation>
    <scope>NUCLEOTIDE SEQUENCE [LARGE SCALE GENOMIC DNA]</scope>
    <source>
        <strain evidence="1 2">KCTC 32151</strain>
    </source>
</reference>
<dbReference type="InterPro" id="IPR007709">
    <property type="entry name" value="N-FG_amidohydro"/>
</dbReference>
<evidence type="ECO:0000313" key="2">
    <source>
        <dbReference type="Proteomes" id="UP001185659"/>
    </source>
</evidence>
<dbReference type="RefSeq" id="WP_317562117.1">
    <property type="nucleotide sequence ID" value="NZ_JAWLIP010000008.1"/>
</dbReference>
<dbReference type="InterPro" id="IPR011227">
    <property type="entry name" value="UCP029730"/>
</dbReference>
<dbReference type="EMBL" id="JAWLIP010000008">
    <property type="protein sequence ID" value="MDV6228124.1"/>
    <property type="molecule type" value="Genomic_DNA"/>
</dbReference>